<evidence type="ECO:0000313" key="2">
    <source>
        <dbReference type="EMBL" id="OYQ37521.1"/>
    </source>
</evidence>
<sequence>MSEQKSISLKGLLETLPPGSYVDSRWLTAHGVLRSSLAQYVKAGWLNHVAHGLYQRPEAPSAAPAMPADWREVVRASQALMGYPLHVGGITALREKGHAHDLAFGPLPVHLYGPHVPGWLRRLPTDEPLLFHATRAFGANPVGLSPDNADDIETERPPPWWKRPLRLSEPERAILEALDELPDGESFTTLDRVFEGLAALRPRRLSAVLEACGSVKAKRLFFVFAERHGHAWLKHVDRVRVDLGRGDRSLVKDGRLHPTWRITVPPDLLIQAREARHGS</sequence>
<evidence type="ECO:0000313" key="3">
    <source>
        <dbReference type="Proteomes" id="UP000216998"/>
    </source>
</evidence>
<name>A0A255Z7X1_9PROT</name>
<dbReference type="Proteomes" id="UP000216998">
    <property type="component" value="Unassembled WGS sequence"/>
</dbReference>
<comment type="caution">
    <text evidence="2">The sequence shown here is derived from an EMBL/GenBank/DDBJ whole genome shotgun (WGS) entry which is preliminary data.</text>
</comment>
<organism evidence="2 3">
    <name type="scientific">Niveispirillum lacus</name>
    <dbReference type="NCBI Taxonomy" id="1981099"/>
    <lineage>
        <taxon>Bacteria</taxon>
        <taxon>Pseudomonadati</taxon>
        <taxon>Pseudomonadota</taxon>
        <taxon>Alphaproteobacteria</taxon>
        <taxon>Rhodospirillales</taxon>
        <taxon>Azospirillaceae</taxon>
        <taxon>Niveispirillum</taxon>
    </lineage>
</organism>
<accession>A0A255Z7X1</accession>
<keyword evidence="3" id="KW-1185">Reference proteome</keyword>
<evidence type="ECO:0000259" key="1">
    <source>
        <dbReference type="Pfam" id="PF17194"/>
    </source>
</evidence>
<dbReference type="InterPro" id="IPR033455">
    <property type="entry name" value="AbiEi_3_N"/>
</dbReference>
<feature type="domain" description="Transcriptional regulator AbiEi antitoxin N-terminal" evidence="1">
    <location>
        <begin position="8"/>
        <end position="104"/>
    </location>
</feature>
<gene>
    <name evidence="2" type="ORF">CHU95_01135</name>
</gene>
<dbReference type="AlphaFoldDB" id="A0A255Z7X1"/>
<protein>
    <recommendedName>
        <fullName evidence="1">Transcriptional regulator AbiEi antitoxin N-terminal domain-containing protein</fullName>
    </recommendedName>
</protein>
<dbReference type="RefSeq" id="WP_094452932.1">
    <property type="nucleotide sequence ID" value="NZ_NOXU01000014.1"/>
</dbReference>
<proteinExistence type="predicted"/>
<dbReference type="Pfam" id="PF17194">
    <property type="entry name" value="AbiEi_3_N"/>
    <property type="match status" value="1"/>
</dbReference>
<dbReference type="EMBL" id="NOXU01000014">
    <property type="protein sequence ID" value="OYQ37521.1"/>
    <property type="molecule type" value="Genomic_DNA"/>
</dbReference>
<reference evidence="2 3" key="1">
    <citation type="submission" date="2017-07" db="EMBL/GenBank/DDBJ databases">
        <title>Niveispirillum cyanobacteriorum sp. nov., isolated from cyanobacterial aggregates in a eutrophic lake.</title>
        <authorList>
            <person name="Cai H."/>
        </authorList>
    </citation>
    <scope>NUCLEOTIDE SEQUENCE [LARGE SCALE GENOMIC DNA]</scope>
    <source>
        <strain evidence="3">TH1-14</strain>
    </source>
</reference>
<dbReference type="InterPro" id="IPR021561">
    <property type="entry name" value="AbiEi_3"/>
</dbReference>
<dbReference type="OrthoDB" id="1550938at2"/>
<dbReference type="Pfam" id="PF11459">
    <property type="entry name" value="AbiEi_3"/>
    <property type="match status" value="1"/>
</dbReference>